<feature type="non-terminal residue" evidence="2">
    <location>
        <position position="1"/>
    </location>
</feature>
<protein>
    <recommendedName>
        <fullName evidence="4">PGG domain-containing protein</fullName>
    </recommendedName>
</protein>
<comment type="caution">
    <text evidence="2">The sequence shown here is derived from an EMBL/GenBank/DDBJ whole genome shotgun (WGS) entry which is preliminary data.</text>
</comment>
<dbReference type="EMBL" id="SOZI01000137">
    <property type="protein sequence ID" value="TNY18469.1"/>
    <property type="molecule type" value="Genomic_DNA"/>
</dbReference>
<dbReference type="AlphaFoldDB" id="A0A5C5FQ85"/>
<proteinExistence type="predicted"/>
<evidence type="ECO:0008006" key="4">
    <source>
        <dbReference type="Google" id="ProtNLM"/>
    </source>
</evidence>
<name>A0A5C5FQ85_9BASI</name>
<keyword evidence="1" id="KW-0732">Signal</keyword>
<dbReference type="STRING" id="5288.A0A5C5FQ85"/>
<feature type="signal peptide" evidence="1">
    <location>
        <begin position="1"/>
        <end position="20"/>
    </location>
</feature>
<evidence type="ECO:0000313" key="3">
    <source>
        <dbReference type="Proteomes" id="UP000311382"/>
    </source>
</evidence>
<accession>A0A5C5FQ85</accession>
<dbReference type="OrthoDB" id="2537617at2759"/>
<sequence>HLAPLSLSLLVRLKASTVQAMAPPPQQQQPQITLGMLLRAQYQDPESWAANKVVLTAFATFAAAVVGISQLGDLLVPVSPTLASHATHPALTPRASRRPS</sequence>
<feature type="non-terminal residue" evidence="2">
    <location>
        <position position="100"/>
    </location>
</feature>
<organism evidence="2 3">
    <name type="scientific">Rhodotorula diobovata</name>
    <dbReference type="NCBI Taxonomy" id="5288"/>
    <lineage>
        <taxon>Eukaryota</taxon>
        <taxon>Fungi</taxon>
        <taxon>Dikarya</taxon>
        <taxon>Basidiomycota</taxon>
        <taxon>Pucciniomycotina</taxon>
        <taxon>Microbotryomycetes</taxon>
        <taxon>Sporidiobolales</taxon>
        <taxon>Sporidiobolaceae</taxon>
        <taxon>Rhodotorula</taxon>
    </lineage>
</organism>
<dbReference type="Proteomes" id="UP000311382">
    <property type="component" value="Unassembled WGS sequence"/>
</dbReference>
<reference evidence="2 3" key="1">
    <citation type="submission" date="2019-03" db="EMBL/GenBank/DDBJ databases">
        <title>Rhodosporidium diobovatum UCD-FST 08-225 genome sequencing, assembly, and annotation.</title>
        <authorList>
            <person name="Fakankun I.U."/>
            <person name="Fristensky B."/>
            <person name="Levin D.B."/>
        </authorList>
    </citation>
    <scope>NUCLEOTIDE SEQUENCE [LARGE SCALE GENOMIC DNA]</scope>
    <source>
        <strain evidence="2 3">UCD-FST 08-225</strain>
    </source>
</reference>
<keyword evidence="3" id="KW-1185">Reference proteome</keyword>
<feature type="chain" id="PRO_5022962521" description="PGG domain-containing protein" evidence="1">
    <location>
        <begin position="21"/>
        <end position="100"/>
    </location>
</feature>
<evidence type="ECO:0000313" key="2">
    <source>
        <dbReference type="EMBL" id="TNY18469.1"/>
    </source>
</evidence>
<gene>
    <name evidence="2" type="ORF">DMC30DRAFT_403066</name>
</gene>
<evidence type="ECO:0000256" key="1">
    <source>
        <dbReference type="SAM" id="SignalP"/>
    </source>
</evidence>